<name>A0A1H8H3Q8_9BACI</name>
<dbReference type="GO" id="GO:0003697">
    <property type="term" value="F:single-stranded DNA binding"/>
    <property type="evidence" value="ECO:0007669"/>
    <property type="project" value="UniProtKB-UniRule"/>
</dbReference>
<protein>
    <recommendedName>
        <fullName evidence="2 3">Single-stranded DNA-binding protein</fullName>
        <shortName evidence="2">SSB</shortName>
    </recommendedName>
</protein>
<gene>
    <name evidence="4" type="ORF">SAMN05192533_11457</name>
</gene>
<dbReference type="InterPro" id="IPR000424">
    <property type="entry name" value="Primosome_PriB/ssb"/>
</dbReference>
<reference evidence="5" key="1">
    <citation type="submission" date="2016-10" db="EMBL/GenBank/DDBJ databases">
        <authorList>
            <person name="Varghese N."/>
            <person name="Submissions S."/>
        </authorList>
    </citation>
    <scope>NUCLEOTIDE SEQUENCE [LARGE SCALE GENOMIC DNA]</scope>
    <source>
        <strain evidence="5">B48,IBRC-M 10115,DSM 25386,CECT 8001</strain>
    </source>
</reference>
<evidence type="ECO:0000256" key="2">
    <source>
        <dbReference type="HAMAP-Rule" id="MF_00984"/>
    </source>
</evidence>
<dbReference type="InterPro" id="IPR012340">
    <property type="entry name" value="NA-bd_OB-fold"/>
</dbReference>
<dbReference type="InterPro" id="IPR011344">
    <property type="entry name" value="ssDNA-bd"/>
</dbReference>
<dbReference type="GO" id="GO:0006260">
    <property type="term" value="P:DNA replication"/>
    <property type="evidence" value="ECO:0007669"/>
    <property type="project" value="InterPro"/>
</dbReference>
<keyword evidence="1 2" id="KW-0238">DNA-binding</keyword>
<evidence type="ECO:0000256" key="1">
    <source>
        <dbReference type="ARBA" id="ARBA00023125"/>
    </source>
</evidence>
<dbReference type="PROSITE" id="PS50935">
    <property type="entry name" value="SSB"/>
    <property type="match status" value="1"/>
</dbReference>
<dbReference type="Proteomes" id="UP000198553">
    <property type="component" value="Unassembled WGS sequence"/>
</dbReference>
<dbReference type="PANTHER" id="PTHR10302">
    <property type="entry name" value="SINGLE-STRANDED DNA-BINDING PROTEIN"/>
    <property type="match status" value="1"/>
</dbReference>
<dbReference type="NCBIfam" id="TIGR00621">
    <property type="entry name" value="ssb"/>
    <property type="match status" value="1"/>
</dbReference>
<keyword evidence="5" id="KW-1185">Reference proteome</keyword>
<dbReference type="Gene3D" id="2.40.50.140">
    <property type="entry name" value="Nucleic acid-binding proteins"/>
    <property type="match status" value="1"/>
</dbReference>
<evidence type="ECO:0000313" key="4">
    <source>
        <dbReference type="EMBL" id="SEN50118.1"/>
    </source>
</evidence>
<dbReference type="GO" id="GO:0009295">
    <property type="term" value="C:nucleoid"/>
    <property type="evidence" value="ECO:0007669"/>
    <property type="project" value="TreeGrafter"/>
</dbReference>
<sequence length="141" mass="15794">MINQVILVGRLTRDPELKSTSDGRAYMNVTVAVTRHYRNADGELESDFVQCILWRKTAENTALYCQKGSVIGVIGRIQTRSYENQEGKRVYVTEVVAENVQFLSKKTVESRAQPQAKTALPPEPVPVPVEAEVMPFEPVSQ</sequence>
<dbReference type="RefSeq" id="WP_090748741.1">
    <property type="nucleotide sequence ID" value="NZ_FOBW01000014.1"/>
</dbReference>
<dbReference type="PIRSF" id="PIRSF002070">
    <property type="entry name" value="SSB"/>
    <property type="match status" value="1"/>
</dbReference>
<dbReference type="AlphaFoldDB" id="A0A1H8H3Q8"/>
<accession>A0A1H8H3Q8</accession>
<organism evidence="4 5">
    <name type="scientific">Mesobacillus persicus</name>
    <dbReference type="NCBI Taxonomy" id="930146"/>
    <lineage>
        <taxon>Bacteria</taxon>
        <taxon>Bacillati</taxon>
        <taxon>Bacillota</taxon>
        <taxon>Bacilli</taxon>
        <taxon>Bacillales</taxon>
        <taxon>Bacillaceae</taxon>
        <taxon>Mesobacillus</taxon>
    </lineage>
</organism>
<dbReference type="OrthoDB" id="9809878at2"/>
<evidence type="ECO:0000313" key="5">
    <source>
        <dbReference type="Proteomes" id="UP000198553"/>
    </source>
</evidence>
<dbReference type="PANTHER" id="PTHR10302:SF27">
    <property type="entry name" value="SINGLE-STRANDED DNA-BINDING PROTEIN"/>
    <property type="match status" value="1"/>
</dbReference>
<dbReference type="SUPFAM" id="SSF50249">
    <property type="entry name" value="Nucleic acid-binding proteins"/>
    <property type="match status" value="1"/>
</dbReference>
<proteinExistence type="inferred from homology"/>
<comment type="caution">
    <text evidence="2">Lacks conserved residue(s) required for the propagation of feature annotation.</text>
</comment>
<dbReference type="EMBL" id="FOBW01000014">
    <property type="protein sequence ID" value="SEN50118.1"/>
    <property type="molecule type" value="Genomic_DNA"/>
</dbReference>
<dbReference type="STRING" id="930146.SAMN05192533_11457"/>
<dbReference type="HAMAP" id="MF_00984">
    <property type="entry name" value="SSB"/>
    <property type="match status" value="1"/>
</dbReference>
<comment type="subunit">
    <text evidence="2">Homotetramer.</text>
</comment>
<dbReference type="CDD" id="cd04496">
    <property type="entry name" value="SSB_OBF"/>
    <property type="match status" value="1"/>
</dbReference>
<evidence type="ECO:0000256" key="3">
    <source>
        <dbReference type="PIRNR" id="PIRNR002070"/>
    </source>
</evidence>
<dbReference type="Pfam" id="PF00436">
    <property type="entry name" value="SSB"/>
    <property type="match status" value="1"/>
</dbReference>